<proteinExistence type="predicted"/>
<keyword evidence="4" id="KW-1185">Reference proteome</keyword>
<reference evidence="2 4" key="1">
    <citation type="submission" date="2008-03" db="EMBL/GenBank/DDBJ databases">
        <title>Annotation of Ixodes scapularis.</title>
        <authorList>
            <consortium name="Ixodes scapularis Genome Project Consortium"/>
            <person name="Caler E."/>
            <person name="Hannick L.I."/>
            <person name="Bidwell S."/>
            <person name="Joardar V."/>
            <person name="Thiagarajan M."/>
            <person name="Amedeo P."/>
            <person name="Galinsky K.J."/>
            <person name="Schobel S."/>
            <person name="Inman J."/>
            <person name="Hostetler J."/>
            <person name="Miller J."/>
            <person name="Hammond M."/>
            <person name="Megy K."/>
            <person name="Lawson D."/>
            <person name="Kodira C."/>
            <person name="Sutton G."/>
            <person name="Meyer J."/>
            <person name="Hill C.A."/>
            <person name="Birren B."/>
            <person name="Nene V."/>
            <person name="Collins F."/>
            <person name="Alarcon-Chaidez F."/>
            <person name="Wikel S."/>
            <person name="Strausberg R."/>
        </authorList>
    </citation>
    <scope>NUCLEOTIDE SEQUENCE [LARGE SCALE GENOMIC DNA]</scope>
    <source>
        <strain evidence="4">Wikel</strain>
        <strain evidence="2">Wikel colony</strain>
    </source>
</reference>
<feature type="compositionally biased region" description="Basic and acidic residues" evidence="1">
    <location>
        <begin position="1"/>
        <end position="17"/>
    </location>
</feature>
<dbReference type="PaxDb" id="6945-B7P2I0"/>
<dbReference type="InParanoid" id="B7P2I0"/>
<reference evidence="3" key="2">
    <citation type="submission" date="2020-05" db="UniProtKB">
        <authorList>
            <consortium name="EnsemblMetazoa"/>
        </authorList>
    </citation>
    <scope>IDENTIFICATION</scope>
    <source>
        <strain evidence="3">wikel</strain>
    </source>
</reference>
<dbReference type="AlphaFoldDB" id="B7P2I0"/>
<organism>
    <name type="scientific">Ixodes scapularis</name>
    <name type="common">Black-legged tick</name>
    <name type="synonym">Deer tick</name>
    <dbReference type="NCBI Taxonomy" id="6945"/>
    <lineage>
        <taxon>Eukaryota</taxon>
        <taxon>Metazoa</taxon>
        <taxon>Ecdysozoa</taxon>
        <taxon>Arthropoda</taxon>
        <taxon>Chelicerata</taxon>
        <taxon>Arachnida</taxon>
        <taxon>Acari</taxon>
        <taxon>Parasitiformes</taxon>
        <taxon>Ixodida</taxon>
        <taxon>Ixodoidea</taxon>
        <taxon>Ixodidae</taxon>
        <taxon>Ixodinae</taxon>
        <taxon>Ixodes</taxon>
    </lineage>
</organism>
<dbReference type="HOGENOM" id="CLU_2657206_0_0_1"/>
<protein>
    <submittedName>
        <fullName evidence="2 3">Uncharacterized protein</fullName>
    </submittedName>
</protein>
<dbReference type="EMBL" id="DS622547">
    <property type="protein sequence ID" value="EEC00802.1"/>
    <property type="molecule type" value="Genomic_DNA"/>
</dbReference>
<evidence type="ECO:0000313" key="2">
    <source>
        <dbReference type="EMBL" id="EEC00802.1"/>
    </source>
</evidence>
<dbReference type="EMBL" id="ABJB010925450">
    <property type="status" value="NOT_ANNOTATED_CDS"/>
    <property type="molecule type" value="Genomic_DNA"/>
</dbReference>
<feature type="region of interest" description="Disordered" evidence="1">
    <location>
        <begin position="1"/>
        <end position="28"/>
    </location>
</feature>
<dbReference type="VEuPathDB" id="VectorBase:ISCI015957"/>
<evidence type="ECO:0000313" key="3">
    <source>
        <dbReference type="EnsemblMetazoa" id="ISCW015957-PA"/>
    </source>
</evidence>
<accession>B7P2I0</accession>
<sequence length="76" mass="8726">MQIEERQRELTKGKETADTENGLQAQDAKLCPTRRQHVEVQIHPEQGQLATEGSQKIFRYWEKTAAPDTTFASRVL</sequence>
<gene>
    <name evidence="2" type="ORF">IscW_ISCW015957</name>
</gene>
<evidence type="ECO:0000256" key="1">
    <source>
        <dbReference type="SAM" id="MobiDB-lite"/>
    </source>
</evidence>
<evidence type="ECO:0000313" key="4">
    <source>
        <dbReference type="Proteomes" id="UP000001555"/>
    </source>
</evidence>
<dbReference type="EnsemblMetazoa" id="ISCW015957-RA">
    <property type="protein sequence ID" value="ISCW015957-PA"/>
    <property type="gene ID" value="ISCW015957"/>
</dbReference>
<dbReference type="VEuPathDB" id="VectorBase:ISCW015957"/>
<name>B7P2I0_IXOSC</name>
<dbReference type="Proteomes" id="UP000001555">
    <property type="component" value="Unassembled WGS sequence"/>
</dbReference>